<dbReference type="AlphaFoldDB" id="A0A9N9AQ22"/>
<sequence length="491" mass="56146">MPILWSNPFASINPKIIPVYMKFLSQKVRTRLEGRSSHESTTTKTKLSNQCPTFDYAACIHHLDFYIIYMSAVYYYHLFPDESARKFFEEREVCSKSALLARELIQMFIKKSRSIQTLVFVKSRRYTLLPVVFAPMKIDITAESLRNLRLLVFSGCNGMFKLLQAMAKCCTQIEQLAVRNMGNMDTSEKAVKALEKLLAPQRRLSHLSITKVDCESLATNMKELILTSHKTLKIISLSACDVGEKVFNWLANCENLVKLTLDECRFHELPKNFQLPAKSFSKLNELRIQRYGPSLEILHSMLEHSNSSLRILSLPLSENLHQNNLLHIADNCPNLEWIHTGIAYSSFSQIQTLLKNCRKLKVLQLINGEIIEIFDEEIEETMLIEDGHSLKNLAPCVPPTMTDFAICAQRCFTPTDVNDFLKNISCKLQTFRYLYSGCIVEHLSAIDDYAISMGKAFKEDILSGSVTFGYLGIQFTDEDEEVVSDSDYLEF</sequence>
<organism evidence="1 2">
    <name type="scientific">Ambispora leptoticha</name>
    <dbReference type="NCBI Taxonomy" id="144679"/>
    <lineage>
        <taxon>Eukaryota</taxon>
        <taxon>Fungi</taxon>
        <taxon>Fungi incertae sedis</taxon>
        <taxon>Mucoromycota</taxon>
        <taxon>Glomeromycotina</taxon>
        <taxon>Glomeromycetes</taxon>
        <taxon>Archaeosporales</taxon>
        <taxon>Ambisporaceae</taxon>
        <taxon>Ambispora</taxon>
    </lineage>
</organism>
<evidence type="ECO:0000313" key="2">
    <source>
        <dbReference type="Proteomes" id="UP000789508"/>
    </source>
</evidence>
<dbReference type="Gene3D" id="3.80.10.10">
    <property type="entry name" value="Ribonuclease Inhibitor"/>
    <property type="match status" value="1"/>
</dbReference>
<evidence type="ECO:0000313" key="1">
    <source>
        <dbReference type="EMBL" id="CAG8537538.1"/>
    </source>
</evidence>
<keyword evidence="2" id="KW-1185">Reference proteome</keyword>
<name>A0A9N9AQ22_9GLOM</name>
<gene>
    <name evidence="1" type="ORF">ALEPTO_LOCUS5246</name>
</gene>
<dbReference type="Proteomes" id="UP000789508">
    <property type="component" value="Unassembled WGS sequence"/>
</dbReference>
<reference evidence="1" key="1">
    <citation type="submission" date="2021-06" db="EMBL/GenBank/DDBJ databases">
        <authorList>
            <person name="Kallberg Y."/>
            <person name="Tangrot J."/>
            <person name="Rosling A."/>
        </authorList>
    </citation>
    <scope>NUCLEOTIDE SEQUENCE</scope>
    <source>
        <strain evidence="1">FL130A</strain>
    </source>
</reference>
<dbReference type="InterPro" id="IPR032675">
    <property type="entry name" value="LRR_dom_sf"/>
</dbReference>
<dbReference type="SUPFAM" id="SSF52047">
    <property type="entry name" value="RNI-like"/>
    <property type="match status" value="1"/>
</dbReference>
<dbReference type="EMBL" id="CAJVPS010001424">
    <property type="protein sequence ID" value="CAG8537538.1"/>
    <property type="molecule type" value="Genomic_DNA"/>
</dbReference>
<comment type="caution">
    <text evidence="1">The sequence shown here is derived from an EMBL/GenBank/DDBJ whole genome shotgun (WGS) entry which is preliminary data.</text>
</comment>
<proteinExistence type="predicted"/>
<protein>
    <submittedName>
        <fullName evidence="1">14195_t:CDS:1</fullName>
    </submittedName>
</protein>
<accession>A0A9N9AQ22</accession>
<dbReference type="OrthoDB" id="2357941at2759"/>